<protein>
    <submittedName>
        <fullName evidence="9">MFS transporter</fullName>
    </submittedName>
</protein>
<dbReference type="EMBL" id="JAVLAO010000001">
    <property type="protein sequence ID" value="MDT7037731.1"/>
    <property type="molecule type" value="Genomic_DNA"/>
</dbReference>
<dbReference type="Pfam" id="PF07690">
    <property type="entry name" value="MFS_1"/>
    <property type="match status" value="1"/>
</dbReference>
<feature type="transmembrane region" description="Helical" evidence="7">
    <location>
        <begin position="72"/>
        <end position="92"/>
    </location>
</feature>
<feature type="transmembrane region" description="Helical" evidence="7">
    <location>
        <begin position="12"/>
        <end position="33"/>
    </location>
</feature>
<feature type="transmembrane region" description="Helical" evidence="7">
    <location>
        <begin position="146"/>
        <end position="166"/>
    </location>
</feature>
<dbReference type="Proteomes" id="UP001263852">
    <property type="component" value="Unassembled WGS sequence"/>
</dbReference>
<evidence type="ECO:0000256" key="3">
    <source>
        <dbReference type="ARBA" id="ARBA00022475"/>
    </source>
</evidence>
<evidence type="ECO:0000256" key="1">
    <source>
        <dbReference type="ARBA" id="ARBA00004651"/>
    </source>
</evidence>
<keyword evidence="6 7" id="KW-0472">Membrane</keyword>
<dbReference type="InterPro" id="IPR011701">
    <property type="entry name" value="MFS"/>
</dbReference>
<dbReference type="GO" id="GO:0005886">
    <property type="term" value="C:plasma membrane"/>
    <property type="evidence" value="ECO:0007669"/>
    <property type="project" value="UniProtKB-SubCell"/>
</dbReference>
<gene>
    <name evidence="9" type="ORF">RI555_01720</name>
</gene>
<evidence type="ECO:0000313" key="9">
    <source>
        <dbReference type="EMBL" id="MDT7037731.1"/>
    </source>
</evidence>
<feature type="transmembrane region" description="Helical" evidence="7">
    <location>
        <begin position="376"/>
        <end position="398"/>
    </location>
</feature>
<dbReference type="Gene3D" id="1.20.1250.20">
    <property type="entry name" value="MFS general substrate transporter like domains"/>
    <property type="match status" value="1"/>
</dbReference>
<comment type="caution">
    <text evidence="9">The sequence shown here is derived from an EMBL/GenBank/DDBJ whole genome shotgun (WGS) entry which is preliminary data.</text>
</comment>
<feature type="transmembrane region" description="Helical" evidence="7">
    <location>
        <begin position="215"/>
        <end position="240"/>
    </location>
</feature>
<feature type="transmembrane region" description="Helical" evidence="7">
    <location>
        <begin position="39"/>
        <end position="60"/>
    </location>
</feature>
<dbReference type="PANTHER" id="PTHR43266:SF9">
    <property type="entry name" value="PERMEASE, MAJOR FACILITATOR SUPERFAMILY-RELATED"/>
    <property type="match status" value="1"/>
</dbReference>
<evidence type="ECO:0000256" key="5">
    <source>
        <dbReference type="ARBA" id="ARBA00022989"/>
    </source>
</evidence>
<feature type="transmembrane region" description="Helical" evidence="7">
    <location>
        <begin position="347"/>
        <end position="370"/>
    </location>
</feature>
<reference evidence="9" key="1">
    <citation type="submission" date="2023-08" db="EMBL/GenBank/DDBJ databases">
        <authorList>
            <person name="Page C.A."/>
            <person name="Perez-Diaz I.M."/>
        </authorList>
    </citation>
    <scope>NUCLEOTIDE SEQUENCE</scope>
    <source>
        <strain evidence="9">1.8.9</strain>
    </source>
</reference>
<feature type="transmembrane region" description="Helical" evidence="7">
    <location>
        <begin position="252"/>
        <end position="273"/>
    </location>
</feature>
<accession>A0AAW8WAX0</accession>
<feature type="transmembrane region" description="Helical" evidence="7">
    <location>
        <begin position="310"/>
        <end position="335"/>
    </location>
</feature>
<dbReference type="PANTHER" id="PTHR43266">
    <property type="entry name" value="MACROLIDE-EFFLUX PROTEIN"/>
    <property type="match status" value="1"/>
</dbReference>
<proteinExistence type="predicted"/>
<evidence type="ECO:0000256" key="2">
    <source>
        <dbReference type="ARBA" id="ARBA00022448"/>
    </source>
</evidence>
<evidence type="ECO:0000256" key="4">
    <source>
        <dbReference type="ARBA" id="ARBA00022692"/>
    </source>
</evidence>
<evidence type="ECO:0000256" key="7">
    <source>
        <dbReference type="SAM" id="Phobius"/>
    </source>
</evidence>
<dbReference type="GO" id="GO:0022857">
    <property type="term" value="F:transmembrane transporter activity"/>
    <property type="evidence" value="ECO:0007669"/>
    <property type="project" value="InterPro"/>
</dbReference>
<keyword evidence="4 7" id="KW-0812">Transmembrane</keyword>
<evidence type="ECO:0000259" key="8">
    <source>
        <dbReference type="PROSITE" id="PS50850"/>
    </source>
</evidence>
<feature type="transmembrane region" description="Helical" evidence="7">
    <location>
        <begin position="98"/>
        <end position="116"/>
    </location>
</feature>
<comment type="subcellular location">
    <subcellularLocation>
        <location evidence="1">Cell membrane</location>
        <topology evidence="1">Multi-pass membrane protein</topology>
    </subcellularLocation>
</comment>
<dbReference type="InterPro" id="IPR020846">
    <property type="entry name" value="MFS_dom"/>
</dbReference>
<sequence length="409" mass="45004">MNVRKQVFQIMGAIFFGNFGSSVFSFATSLYILQRTGSALGMGFTLIISPIVTLLMTPYIGYVVDSFNHKKILVFSQLGTIVALIIFGFLLIKFAKYYFVELIVLLVFLKIADSFLQNTLQSSVTQLVPKENFQQLNSMVQSSNSLATVVSPLVGAVLFSIIPFGYFAFFEVISEIVTLYLILLVKFGTQQSRGVSGHIGESFISGLQFMRKNSMILVVSLFIAGLNFFMAAMNVGLPYLQIHVLKLSTQQYGLTESSVAVGMVLGGIIFQLFKRQFSVPNAFSFMIMFAVILSSLGVPIFYNIGSSATTIFYCFANLVLGCLVIFINTPLIAYFQTEVPADYQGRVFSIQATITSLLIPIGTVIYGVLFDLISGTWIFLGSGITLALISLVAVIRILKSKTEEDVIAR</sequence>
<dbReference type="SUPFAM" id="SSF103473">
    <property type="entry name" value="MFS general substrate transporter"/>
    <property type="match status" value="1"/>
</dbReference>
<organism evidence="9 10">
    <name type="scientific">Lactiplantibacillus pentosus</name>
    <name type="common">Lactobacillus pentosus</name>
    <dbReference type="NCBI Taxonomy" id="1589"/>
    <lineage>
        <taxon>Bacteria</taxon>
        <taxon>Bacillati</taxon>
        <taxon>Bacillota</taxon>
        <taxon>Bacilli</taxon>
        <taxon>Lactobacillales</taxon>
        <taxon>Lactobacillaceae</taxon>
        <taxon>Lactiplantibacillus</taxon>
    </lineage>
</organism>
<dbReference type="AlphaFoldDB" id="A0AAW8WAX0"/>
<dbReference type="RefSeq" id="WP_101874151.1">
    <property type="nucleotide sequence ID" value="NZ_BOUG01000009.1"/>
</dbReference>
<evidence type="ECO:0000256" key="6">
    <source>
        <dbReference type="ARBA" id="ARBA00023136"/>
    </source>
</evidence>
<feature type="domain" description="Major facilitator superfamily (MFS) profile" evidence="8">
    <location>
        <begin position="1"/>
        <end position="186"/>
    </location>
</feature>
<dbReference type="PROSITE" id="PS50850">
    <property type="entry name" value="MFS"/>
    <property type="match status" value="2"/>
</dbReference>
<name>A0AAW8WAX0_LACPE</name>
<keyword evidence="5 7" id="KW-1133">Transmembrane helix</keyword>
<evidence type="ECO:0000313" key="10">
    <source>
        <dbReference type="Proteomes" id="UP001263852"/>
    </source>
</evidence>
<keyword evidence="2" id="KW-0813">Transport</keyword>
<keyword evidence="3" id="KW-1003">Cell membrane</keyword>
<feature type="domain" description="Major facilitator superfamily (MFS) profile" evidence="8">
    <location>
        <begin position="213"/>
        <end position="409"/>
    </location>
</feature>
<feature type="transmembrane region" description="Helical" evidence="7">
    <location>
        <begin position="285"/>
        <end position="304"/>
    </location>
</feature>
<dbReference type="CDD" id="cd06173">
    <property type="entry name" value="MFS_MefA_like"/>
    <property type="match status" value="1"/>
</dbReference>
<dbReference type="InterPro" id="IPR036259">
    <property type="entry name" value="MFS_trans_sf"/>
</dbReference>